<dbReference type="Gene3D" id="3.40.630.20">
    <property type="entry name" value="Peptidase C15, pyroglutamyl peptidase I-like"/>
    <property type="match status" value="1"/>
</dbReference>
<evidence type="ECO:0000256" key="1">
    <source>
        <dbReference type="SAM" id="MobiDB-lite"/>
    </source>
</evidence>
<protein>
    <recommendedName>
        <fullName evidence="5">Pyroglutamyl peptidase</fullName>
    </recommendedName>
</protein>
<organism evidence="3 4">
    <name type="scientific">Halosaccharopolyspora lacisalsi</name>
    <dbReference type="NCBI Taxonomy" id="1000566"/>
    <lineage>
        <taxon>Bacteria</taxon>
        <taxon>Bacillati</taxon>
        <taxon>Actinomycetota</taxon>
        <taxon>Actinomycetes</taxon>
        <taxon>Pseudonocardiales</taxon>
        <taxon>Pseudonocardiaceae</taxon>
        <taxon>Halosaccharopolyspora</taxon>
    </lineage>
</organism>
<feature type="signal peptide" evidence="2">
    <location>
        <begin position="1"/>
        <end position="22"/>
    </location>
</feature>
<dbReference type="Proteomes" id="UP000569329">
    <property type="component" value="Unassembled WGS sequence"/>
</dbReference>
<name>A0A839DV01_9PSEU</name>
<accession>A0A839DV01</accession>
<evidence type="ECO:0008006" key="5">
    <source>
        <dbReference type="Google" id="ProtNLM"/>
    </source>
</evidence>
<gene>
    <name evidence="3" type="ORF">FHX42_000444</name>
</gene>
<feature type="compositionally biased region" description="Basic and acidic residues" evidence="1">
    <location>
        <begin position="336"/>
        <end position="349"/>
    </location>
</feature>
<feature type="chain" id="PRO_5039017184" description="Pyroglutamyl peptidase" evidence="2">
    <location>
        <begin position="23"/>
        <end position="436"/>
    </location>
</feature>
<keyword evidence="4" id="KW-1185">Reference proteome</keyword>
<sequence length="436" mass="47265">MRRSAVSLRSCALVLLSVSLVAGPGVATATERTDCYDESAPLTVEERRLDDSLVPGAPAAGPELVERAGFGPLVTRFTTRLCEQPNARAAAEFVERRGERLWETAVARAQGRFDHGDLDSYDDRPLYWARLLLTRAVRQWRPDHELVPRQRAHLLRELDRASRGMSSQRFPGGKATRVMISGFDPFGLDDGNLNRGNPAGVAALRLDGRTFDAPTGRITVQTVALPVLWGAFDRGIVEHAYGSALLGRRRPDLIMTLSQGRPGRFDIERWAGRWRGGAADNNGVHATGPVPDAAGWPQPAAEFIETTLPHRAMLAAESGPYPVRFNTRFCSWPDSDRPGAGDPVCHEDGEPAPDAVAASGSGEDYLSNESMYRSNRLRLGLGGDSLAGGHLHTPVLNNPPGRLTGDRFTSDRHAIADETTILVRAAGRAVGHPIVS</sequence>
<keyword evidence="2" id="KW-0732">Signal</keyword>
<dbReference type="AlphaFoldDB" id="A0A839DV01"/>
<feature type="region of interest" description="Disordered" evidence="1">
    <location>
        <begin position="336"/>
        <end position="364"/>
    </location>
</feature>
<dbReference type="EMBL" id="JACGWZ010000001">
    <property type="protein sequence ID" value="MBA8823115.1"/>
    <property type="molecule type" value="Genomic_DNA"/>
</dbReference>
<dbReference type="SUPFAM" id="SSF53182">
    <property type="entry name" value="Pyrrolidone carboxyl peptidase (pyroglutamate aminopeptidase)"/>
    <property type="match status" value="1"/>
</dbReference>
<evidence type="ECO:0000313" key="4">
    <source>
        <dbReference type="Proteomes" id="UP000569329"/>
    </source>
</evidence>
<evidence type="ECO:0000256" key="2">
    <source>
        <dbReference type="SAM" id="SignalP"/>
    </source>
</evidence>
<evidence type="ECO:0000313" key="3">
    <source>
        <dbReference type="EMBL" id="MBA8823115.1"/>
    </source>
</evidence>
<dbReference type="InterPro" id="IPR036440">
    <property type="entry name" value="Peptidase_C15-like_sf"/>
</dbReference>
<comment type="caution">
    <text evidence="3">The sequence shown here is derived from an EMBL/GenBank/DDBJ whole genome shotgun (WGS) entry which is preliminary data.</text>
</comment>
<proteinExistence type="predicted"/>
<reference evidence="3 4" key="1">
    <citation type="submission" date="2020-07" db="EMBL/GenBank/DDBJ databases">
        <title>Sequencing the genomes of 1000 actinobacteria strains.</title>
        <authorList>
            <person name="Klenk H.-P."/>
        </authorList>
    </citation>
    <scope>NUCLEOTIDE SEQUENCE [LARGE SCALE GENOMIC DNA]</scope>
    <source>
        <strain evidence="3 4">DSM 45975</strain>
    </source>
</reference>